<dbReference type="EMBL" id="VSRR010022341">
    <property type="protein sequence ID" value="MPC64629.1"/>
    <property type="molecule type" value="Genomic_DNA"/>
</dbReference>
<name>A0A5B7H3W7_PORTR</name>
<proteinExistence type="predicted"/>
<gene>
    <name evidence="1" type="ORF">E2C01_058747</name>
</gene>
<accession>A0A5B7H3W7</accession>
<protein>
    <submittedName>
        <fullName evidence="1">Uncharacterized protein</fullName>
    </submittedName>
</protein>
<organism evidence="1 2">
    <name type="scientific">Portunus trituberculatus</name>
    <name type="common">Swimming crab</name>
    <name type="synonym">Neptunus trituberculatus</name>
    <dbReference type="NCBI Taxonomy" id="210409"/>
    <lineage>
        <taxon>Eukaryota</taxon>
        <taxon>Metazoa</taxon>
        <taxon>Ecdysozoa</taxon>
        <taxon>Arthropoda</taxon>
        <taxon>Crustacea</taxon>
        <taxon>Multicrustacea</taxon>
        <taxon>Malacostraca</taxon>
        <taxon>Eumalacostraca</taxon>
        <taxon>Eucarida</taxon>
        <taxon>Decapoda</taxon>
        <taxon>Pleocyemata</taxon>
        <taxon>Brachyura</taxon>
        <taxon>Eubrachyura</taxon>
        <taxon>Portunoidea</taxon>
        <taxon>Portunidae</taxon>
        <taxon>Portuninae</taxon>
        <taxon>Portunus</taxon>
    </lineage>
</organism>
<sequence length="68" mass="7781">MFITFQPTQLHHMPYVRKAEDNKPRHSPLLPQPHFLYLATALSSNHPLPNTTLTTPCPATPINYIMQT</sequence>
<dbReference type="Proteomes" id="UP000324222">
    <property type="component" value="Unassembled WGS sequence"/>
</dbReference>
<evidence type="ECO:0000313" key="1">
    <source>
        <dbReference type="EMBL" id="MPC64629.1"/>
    </source>
</evidence>
<comment type="caution">
    <text evidence="1">The sequence shown here is derived from an EMBL/GenBank/DDBJ whole genome shotgun (WGS) entry which is preliminary data.</text>
</comment>
<reference evidence="1 2" key="1">
    <citation type="submission" date="2019-05" db="EMBL/GenBank/DDBJ databases">
        <title>Another draft genome of Portunus trituberculatus and its Hox gene families provides insights of decapod evolution.</title>
        <authorList>
            <person name="Jeong J.-H."/>
            <person name="Song I."/>
            <person name="Kim S."/>
            <person name="Choi T."/>
            <person name="Kim D."/>
            <person name="Ryu S."/>
            <person name="Kim W."/>
        </authorList>
    </citation>
    <scope>NUCLEOTIDE SEQUENCE [LARGE SCALE GENOMIC DNA]</scope>
    <source>
        <tissue evidence="1">Muscle</tissue>
    </source>
</reference>
<keyword evidence="2" id="KW-1185">Reference proteome</keyword>
<evidence type="ECO:0000313" key="2">
    <source>
        <dbReference type="Proteomes" id="UP000324222"/>
    </source>
</evidence>
<dbReference type="AlphaFoldDB" id="A0A5B7H3W7"/>